<dbReference type="PANTHER" id="PTHR47332:SF4">
    <property type="entry name" value="SET DOMAIN-CONTAINING PROTEIN 5"/>
    <property type="match status" value="1"/>
</dbReference>
<dbReference type="InterPro" id="IPR001214">
    <property type="entry name" value="SET_dom"/>
</dbReference>
<reference evidence="2 3" key="1">
    <citation type="journal article" date="2008" name="Nature">
        <title>The genome of Laccaria bicolor provides insights into mycorrhizal symbiosis.</title>
        <authorList>
            <person name="Martin F."/>
            <person name="Aerts A."/>
            <person name="Ahren D."/>
            <person name="Brun A."/>
            <person name="Danchin E.G.J."/>
            <person name="Duchaussoy F."/>
            <person name="Gibon J."/>
            <person name="Kohler A."/>
            <person name="Lindquist E."/>
            <person name="Pereda V."/>
            <person name="Salamov A."/>
            <person name="Shapiro H.J."/>
            <person name="Wuyts J."/>
            <person name="Blaudez D."/>
            <person name="Buee M."/>
            <person name="Brokstein P."/>
            <person name="Canbaeck B."/>
            <person name="Cohen D."/>
            <person name="Courty P.E."/>
            <person name="Coutinho P.M."/>
            <person name="Delaruelle C."/>
            <person name="Detter J.C."/>
            <person name="Deveau A."/>
            <person name="DiFazio S."/>
            <person name="Duplessis S."/>
            <person name="Fraissinet-Tachet L."/>
            <person name="Lucic E."/>
            <person name="Frey-Klett P."/>
            <person name="Fourrey C."/>
            <person name="Feussner I."/>
            <person name="Gay G."/>
            <person name="Grimwood J."/>
            <person name="Hoegger P.J."/>
            <person name="Jain P."/>
            <person name="Kilaru S."/>
            <person name="Labbe J."/>
            <person name="Lin Y.C."/>
            <person name="Legue V."/>
            <person name="Le Tacon F."/>
            <person name="Marmeisse R."/>
            <person name="Melayah D."/>
            <person name="Montanini B."/>
            <person name="Muratet M."/>
            <person name="Nehls U."/>
            <person name="Niculita-Hirzel H."/>
            <person name="Oudot-Le Secq M.P."/>
            <person name="Peter M."/>
            <person name="Quesneville H."/>
            <person name="Rajashekar B."/>
            <person name="Reich M."/>
            <person name="Rouhier N."/>
            <person name="Schmutz J."/>
            <person name="Yin T."/>
            <person name="Chalot M."/>
            <person name="Henrissat B."/>
            <person name="Kuees U."/>
            <person name="Lucas S."/>
            <person name="Van de Peer Y."/>
            <person name="Podila G.K."/>
            <person name="Polle A."/>
            <person name="Pukkila P.J."/>
            <person name="Richardson P.M."/>
            <person name="Rouze P."/>
            <person name="Sanders I.R."/>
            <person name="Stajich J.E."/>
            <person name="Tunlid A."/>
            <person name="Tuskan G."/>
            <person name="Grigoriev I.V."/>
        </authorList>
    </citation>
    <scope>NUCLEOTIDE SEQUENCE [LARGE SCALE GENOMIC DNA]</scope>
    <source>
        <strain evidence="3">S238N-H82 / ATCC MYA-4686</strain>
    </source>
</reference>
<dbReference type="EMBL" id="DS547153">
    <property type="protein sequence ID" value="EDR00126.1"/>
    <property type="molecule type" value="Genomic_DNA"/>
</dbReference>
<dbReference type="SMART" id="SM00317">
    <property type="entry name" value="SET"/>
    <property type="match status" value="1"/>
</dbReference>
<protein>
    <submittedName>
        <fullName evidence="2">Predicted protein</fullName>
    </submittedName>
</protein>
<dbReference type="InterPro" id="IPR053185">
    <property type="entry name" value="SET_domain_protein"/>
</dbReference>
<sequence length="444" mass="48561">MKRGFLKTAKAKNSKTEGIALPPVALTPPSLGVPPKGDGSFAPRPVIKLPYGKVETGNVAYVIDMRQPNIVTARPTEGVVSKKVFGREISDDAVNYSDDMILVTTLPPVNLGATLDDEPDNWTECILAGHIKRRILSTPGFPRPVEKTADGMVNHRIGPSPVGGLGVFATRLVRAGDLIIAERPLLISQRTFDMSVAEGLTKAEMMQVNMQKWEEHLGIAALKRMTDENRKAFTALANSHTEDGSGPILGIIRTNGYKVPGLYDGHEDDNARTYTAVLNVMSRINHSCSPNTTHHFDMASLSFELRANRDIEEGEELFSSYCDNLRTKSERAEQLAPYGIVCACPGCVGATKETDLLRSELVKRIEKIRADHHVWMKDRTRPNVLAASLKLIAEIEKEGLAGAPSFTSLLGMVASVYSTSGNTNSAAEYLEQLSNHWHCRVSTK</sequence>
<organism evidence="3">
    <name type="scientific">Laccaria bicolor (strain S238N-H82 / ATCC MYA-4686)</name>
    <name type="common">Bicoloured deceiver</name>
    <name type="synonym">Laccaria laccata var. bicolor</name>
    <dbReference type="NCBI Taxonomy" id="486041"/>
    <lineage>
        <taxon>Eukaryota</taxon>
        <taxon>Fungi</taxon>
        <taxon>Dikarya</taxon>
        <taxon>Basidiomycota</taxon>
        <taxon>Agaricomycotina</taxon>
        <taxon>Agaricomycetes</taxon>
        <taxon>Agaricomycetidae</taxon>
        <taxon>Agaricales</taxon>
        <taxon>Agaricineae</taxon>
        <taxon>Hydnangiaceae</taxon>
        <taxon>Laccaria</taxon>
    </lineage>
</organism>
<evidence type="ECO:0000259" key="1">
    <source>
        <dbReference type="PROSITE" id="PS50280"/>
    </source>
</evidence>
<dbReference type="AlphaFoldDB" id="B0DZ42"/>
<keyword evidence="3" id="KW-1185">Reference proteome</keyword>
<dbReference type="Pfam" id="PF00856">
    <property type="entry name" value="SET"/>
    <property type="match status" value="1"/>
</dbReference>
<name>B0DZ42_LACBS</name>
<dbReference type="SUPFAM" id="SSF82199">
    <property type="entry name" value="SET domain"/>
    <property type="match status" value="1"/>
</dbReference>
<dbReference type="InParanoid" id="B0DZ42"/>
<dbReference type="GeneID" id="6084848"/>
<evidence type="ECO:0000313" key="3">
    <source>
        <dbReference type="Proteomes" id="UP000001194"/>
    </source>
</evidence>
<dbReference type="CDD" id="cd20071">
    <property type="entry name" value="SET_SMYD"/>
    <property type="match status" value="1"/>
</dbReference>
<dbReference type="InterPro" id="IPR046341">
    <property type="entry name" value="SET_dom_sf"/>
</dbReference>
<gene>
    <name evidence="2" type="ORF">LACBIDRAFT_314728</name>
</gene>
<dbReference type="KEGG" id="lbc:LACBIDRAFT_314728"/>
<dbReference type="Gene3D" id="2.170.270.10">
    <property type="entry name" value="SET domain"/>
    <property type="match status" value="1"/>
</dbReference>
<feature type="domain" description="SET" evidence="1">
    <location>
        <begin position="153"/>
        <end position="322"/>
    </location>
</feature>
<accession>B0DZ42</accession>
<dbReference type="RefSeq" id="XP_001889183.1">
    <property type="nucleotide sequence ID" value="XM_001889148.1"/>
</dbReference>
<dbReference type="HOGENOM" id="CLU_028281_2_0_1"/>
<dbReference type="OrthoDB" id="5945798at2759"/>
<dbReference type="PROSITE" id="PS50280">
    <property type="entry name" value="SET"/>
    <property type="match status" value="1"/>
</dbReference>
<proteinExistence type="predicted"/>
<dbReference type="Proteomes" id="UP000001194">
    <property type="component" value="Unassembled WGS sequence"/>
</dbReference>
<dbReference type="PANTHER" id="PTHR47332">
    <property type="entry name" value="SET DOMAIN-CONTAINING PROTEIN 5"/>
    <property type="match status" value="1"/>
</dbReference>
<evidence type="ECO:0000313" key="2">
    <source>
        <dbReference type="EMBL" id="EDR00126.1"/>
    </source>
</evidence>